<keyword evidence="2" id="KW-1185">Reference proteome</keyword>
<comment type="caution">
    <text evidence="1">The sequence shown here is derived from an EMBL/GenBank/DDBJ whole genome shotgun (WGS) entry which is preliminary data.</text>
</comment>
<evidence type="ECO:0000313" key="2">
    <source>
        <dbReference type="Proteomes" id="UP000187203"/>
    </source>
</evidence>
<dbReference type="EMBL" id="AWUE01016302">
    <property type="protein sequence ID" value="OMO93043.1"/>
    <property type="molecule type" value="Genomic_DNA"/>
</dbReference>
<organism evidence="1 2">
    <name type="scientific">Corchorus olitorius</name>
    <dbReference type="NCBI Taxonomy" id="93759"/>
    <lineage>
        <taxon>Eukaryota</taxon>
        <taxon>Viridiplantae</taxon>
        <taxon>Streptophyta</taxon>
        <taxon>Embryophyta</taxon>
        <taxon>Tracheophyta</taxon>
        <taxon>Spermatophyta</taxon>
        <taxon>Magnoliopsida</taxon>
        <taxon>eudicotyledons</taxon>
        <taxon>Gunneridae</taxon>
        <taxon>Pentapetalae</taxon>
        <taxon>rosids</taxon>
        <taxon>malvids</taxon>
        <taxon>Malvales</taxon>
        <taxon>Malvaceae</taxon>
        <taxon>Grewioideae</taxon>
        <taxon>Apeibeae</taxon>
        <taxon>Corchorus</taxon>
    </lineage>
</organism>
<dbReference type="AlphaFoldDB" id="A0A1R3JE09"/>
<gene>
    <name evidence="1" type="ORF">COLO4_17148</name>
</gene>
<evidence type="ECO:0000313" key="1">
    <source>
        <dbReference type="EMBL" id="OMO93043.1"/>
    </source>
</evidence>
<protein>
    <submittedName>
        <fullName evidence="1">Uncharacterized protein</fullName>
    </submittedName>
</protein>
<proteinExistence type="predicted"/>
<reference evidence="2" key="1">
    <citation type="submission" date="2013-09" db="EMBL/GenBank/DDBJ databases">
        <title>Corchorus olitorius genome sequencing.</title>
        <authorList>
            <person name="Alam M."/>
            <person name="Haque M.S."/>
            <person name="Islam M.S."/>
            <person name="Emdad E.M."/>
            <person name="Islam M.M."/>
            <person name="Ahmed B."/>
            <person name="Halim A."/>
            <person name="Hossen Q.M.M."/>
            <person name="Hossain M.Z."/>
            <person name="Ahmed R."/>
            <person name="Khan M.M."/>
            <person name="Islam R."/>
            <person name="Rashid M.M."/>
            <person name="Khan S.A."/>
            <person name="Rahman M.S."/>
            <person name="Alam M."/>
            <person name="Yahiya A.S."/>
            <person name="Khan M.S."/>
            <person name="Azam M.S."/>
            <person name="Haque T."/>
            <person name="Lashkar M.Z.H."/>
            <person name="Akhand A.I."/>
            <person name="Morshed G."/>
            <person name="Roy S."/>
            <person name="Uddin K.S."/>
            <person name="Rabeya T."/>
            <person name="Hossain A.S."/>
            <person name="Chowdhury A."/>
            <person name="Snigdha A.R."/>
            <person name="Mortoza M.S."/>
            <person name="Matin S.A."/>
            <person name="Hoque S.M.E."/>
            <person name="Islam M.K."/>
            <person name="Roy D.K."/>
            <person name="Haider R."/>
            <person name="Moosa M.M."/>
            <person name="Elias S.M."/>
            <person name="Hasan A.M."/>
            <person name="Jahan S."/>
            <person name="Shafiuddin M."/>
            <person name="Mahmood N."/>
            <person name="Shommy N.S."/>
        </authorList>
    </citation>
    <scope>NUCLEOTIDE SEQUENCE [LARGE SCALE GENOMIC DNA]</scope>
    <source>
        <strain evidence="2">cv. O-4</strain>
    </source>
</reference>
<accession>A0A1R3JE09</accession>
<sequence>MGASARKSSRKPSVSLVHECRCFELLQHCIMLMKMEMGSSVRRNWKALLQYALGLGYTIKME</sequence>
<dbReference type="Proteomes" id="UP000187203">
    <property type="component" value="Unassembled WGS sequence"/>
</dbReference>
<name>A0A1R3JE09_9ROSI</name>